<evidence type="ECO:0000313" key="2">
    <source>
        <dbReference type="EMBL" id="OSC96624.1"/>
    </source>
</evidence>
<reference evidence="2 3" key="1">
    <citation type="journal article" date="2015" name="Biotechnol. Biofuels">
        <title>Enhanced degradation of softwood versus hardwood by the white-rot fungus Pycnoporus coccineus.</title>
        <authorList>
            <person name="Couturier M."/>
            <person name="Navarro D."/>
            <person name="Chevret D."/>
            <person name="Henrissat B."/>
            <person name="Piumi F."/>
            <person name="Ruiz-Duenas F.J."/>
            <person name="Martinez A.T."/>
            <person name="Grigoriev I.V."/>
            <person name="Riley R."/>
            <person name="Lipzen A."/>
            <person name="Berrin J.G."/>
            <person name="Master E.R."/>
            <person name="Rosso M.N."/>
        </authorList>
    </citation>
    <scope>NUCLEOTIDE SEQUENCE [LARGE SCALE GENOMIC DNA]</scope>
    <source>
        <strain evidence="2 3">BRFM310</strain>
    </source>
</reference>
<evidence type="ECO:0000313" key="3">
    <source>
        <dbReference type="Proteomes" id="UP000193067"/>
    </source>
</evidence>
<feature type="compositionally biased region" description="Low complexity" evidence="1">
    <location>
        <begin position="117"/>
        <end position="129"/>
    </location>
</feature>
<dbReference type="Proteomes" id="UP000193067">
    <property type="component" value="Unassembled WGS sequence"/>
</dbReference>
<protein>
    <submittedName>
        <fullName evidence="2">Uncharacterized protein</fullName>
    </submittedName>
</protein>
<evidence type="ECO:0000256" key="1">
    <source>
        <dbReference type="SAM" id="MobiDB-lite"/>
    </source>
</evidence>
<dbReference type="EMBL" id="KZ084172">
    <property type="protein sequence ID" value="OSC96624.1"/>
    <property type="molecule type" value="Genomic_DNA"/>
</dbReference>
<keyword evidence="3" id="KW-1185">Reference proteome</keyword>
<organism evidence="2 3">
    <name type="scientific">Trametes coccinea (strain BRFM310)</name>
    <name type="common">Pycnoporus coccineus</name>
    <dbReference type="NCBI Taxonomy" id="1353009"/>
    <lineage>
        <taxon>Eukaryota</taxon>
        <taxon>Fungi</taxon>
        <taxon>Dikarya</taxon>
        <taxon>Basidiomycota</taxon>
        <taxon>Agaricomycotina</taxon>
        <taxon>Agaricomycetes</taxon>
        <taxon>Polyporales</taxon>
        <taxon>Polyporaceae</taxon>
        <taxon>Trametes</taxon>
    </lineage>
</organism>
<accession>A0A1Y2I644</accession>
<gene>
    <name evidence="2" type="ORF">PYCCODRAFT_1260417</name>
</gene>
<sequence length="194" mass="20628">MQMVHPGPCERDRSSLIAPAGSVCSNQTEGGAKIVDSDSTVERRTHLGGCARCTHLPPTAACLSRSDHRHHPHIVLLEPRTLRLATPAISSAACAGHHNKSRQASTYRHALASRAFRGGSQSSGDRSSSNATLPAAQPSDTVPGSARCCPSRSPVATMPARRYPSLFIPPSISIQSHAFRSCSCWARYAPQLAV</sequence>
<feature type="region of interest" description="Disordered" evidence="1">
    <location>
        <begin position="116"/>
        <end position="153"/>
    </location>
</feature>
<dbReference type="AlphaFoldDB" id="A0A1Y2I644"/>
<proteinExistence type="predicted"/>
<name>A0A1Y2I644_TRAC3</name>